<reference evidence="15 16" key="2">
    <citation type="submission" date="2012-08" db="EMBL/GenBank/DDBJ databases">
        <title>The Genome Sequence of Turicella otitidis ATCC 51513.</title>
        <authorList>
            <consortium name="The Broad Institute Genome Sequencing Platform"/>
            <person name="Earl A."/>
            <person name="Ward D."/>
            <person name="Feldgarden M."/>
            <person name="Gevers D."/>
            <person name="Huys G."/>
            <person name="Walker B."/>
            <person name="Young S.K."/>
            <person name="Zeng Q."/>
            <person name="Gargeya S."/>
            <person name="Fitzgerald M."/>
            <person name="Haas B."/>
            <person name="Abouelleil A."/>
            <person name="Alvarado L."/>
            <person name="Arachchi H.M."/>
            <person name="Berlin A.M."/>
            <person name="Chapman S.B."/>
            <person name="Goldberg J."/>
            <person name="Griggs A."/>
            <person name="Gujja S."/>
            <person name="Hansen M."/>
            <person name="Howarth C."/>
            <person name="Imamovic A."/>
            <person name="Larimer J."/>
            <person name="McCowen C."/>
            <person name="Montmayeur A."/>
            <person name="Murphy C."/>
            <person name="Neiman D."/>
            <person name="Pearson M."/>
            <person name="Priest M."/>
            <person name="Roberts A."/>
            <person name="Saif S."/>
            <person name="Shea T."/>
            <person name="Sisk P."/>
            <person name="Sykes S."/>
            <person name="Wortman J."/>
            <person name="Nusbaum C."/>
            <person name="Birren B."/>
        </authorList>
    </citation>
    <scope>NUCLEOTIDE SEQUENCE [LARGE SCALE GENOMIC DNA]</scope>
    <source>
        <strain evidence="15 16">ATCC 51513</strain>
    </source>
</reference>
<dbReference type="SUPFAM" id="SSF54631">
    <property type="entry name" value="CBS-domain pair"/>
    <property type="match status" value="1"/>
</dbReference>
<dbReference type="Pfam" id="PF01595">
    <property type="entry name" value="CNNM"/>
    <property type="match status" value="1"/>
</dbReference>
<comment type="subcellular location">
    <subcellularLocation>
        <location evidence="1">Cell membrane</location>
        <topology evidence="1">Multi-pass membrane protein</topology>
    </subcellularLocation>
</comment>
<proteinExistence type="inferred from homology"/>
<dbReference type="InterPro" id="IPR046342">
    <property type="entry name" value="CBS_dom_sf"/>
</dbReference>
<dbReference type="CDD" id="cd04590">
    <property type="entry name" value="CBS_pair_CorC_HlyC_assoc"/>
    <property type="match status" value="1"/>
</dbReference>
<sequence length="440" mass="46116">MSPLATAACVVLGGAVVLICELLEAALGGVSGARVAQMAHEERPGAKRLSALLERRAEHLSALVLARWLGLAVAAGGAAAGAAALNAWAIAAAIAAVAVVLYALGAVACRTVGRRFAYPVALRAAFFGRPFFALTVPVARALVAAGNAATLGRGFKSGPFAGDVELREMVDLATNRGAVENDERRMLLNVVDLGETVARAAMVPRPEVVWIEAEKDVRRALSLCIRSGFSRLPVVGDGLDDVVGIVHLKELVGAVVECPGRAARDAAALPVTEVMAEPVFVPDSKPLDELLHEMQAGHNHMVVVIDEYGGVAGVLTLEDILEDIVGEIADEHDAGEEAPVEQVGPRRFRVVARLVLEDLIDEVEDAIGYRIELPAEVEEQVDTVAGLMGYGLGKVPLPGTNVDIAGLKLRAEGGTDRRGQVRTRHVVVDVPAEPGEGSET</sequence>
<evidence type="ECO:0000313" key="14">
    <source>
        <dbReference type="EMBL" id="CCI82871.1"/>
    </source>
</evidence>
<dbReference type="InterPro" id="IPR002550">
    <property type="entry name" value="CNNM"/>
</dbReference>
<evidence type="ECO:0000256" key="5">
    <source>
        <dbReference type="ARBA" id="ARBA00022737"/>
    </source>
</evidence>
<evidence type="ECO:0000313" key="16">
    <source>
        <dbReference type="Proteomes" id="UP000006078"/>
    </source>
</evidence>
<evidence type="ECO:0000259" key="12">
    <source>
        <dbReference type="PROSITE" id="PS51371"/>
    </source>
</evidence>
<dbReference type="EMBL" id="CAJZ01000016">
    <property type="protein sequence ID" value="CCI82871.1"/>
    <property type="molecule type" value="Genomic_DNA"/>
</dbReference>
<keyword evidence="7 9" id="KW-0129">CBS domain</keyword>
<keyword evidence="5" id="KW-0677">Repeat</keyword>
<dbReference type="HOGENOM" id="CLU_015237_4_2_11"/>
<evidence type="ECO:0000256" key="7">
    <source>
        <dbReference type="ARBA" id="ARBA00023122"/>
    </source>
</evidence>
<dbReference type="AlphaFoldDB" id="I7JVI0"/>
<protein>
    <submittedName>
        <fullName evidence="14">Uncharacterized protein</fullName>
    </submittedName>
</protein>
<evidence type="ECO:0000256" key="4">
    <source>
        <dbReference type="ARBA" id="ARBA00022692"/>
    </source>
</evidence>
<evidence type="ECO:0000256" key="1">
    <source>
        <dbReference type="ARBA" id="ARBA00004651"/>
    </source>
</evidence>
<dbReference type="PATRIC" id="fig|883169.3.peg.419"/>
<feature type="transmembrane region" description="Helical" evidence="11">
    <location>
        <begin position="60"/>
        <end position="80"/>
    </location>
</feature>
<evidence type="ECO:0000313" key="15">
    <source>
        <dbReference type="EMBL" id="EJZ82627.1"/>
    </source>
</evidence>
<dbReference type="PANTHER" id="PTHR22777">
    <property type="entry name" value="HEMOLYSIN-RELATED"/>
    <property type="match status" value="1"/>
</dbReference>
<dbReference type="STRING" id="29321.AAV33_05005"/>
<feature type="domain" description="CBS" evidence="12">
    <location>
        <begin position="271"/>
        <end position="331"/>
    </location>
</feature>
<dbReference type="SUPFAM" id="SSF56176">
    <property type="entry name" value="FAD-binding/transporter-associated domain-like"/>
    <property type="match status" value="1"/>
</dbReference>
<evidence type="ECO:0000256" key="10">
    <source>
        <dbReference type="PROSITE-ProRule" id="PRU01193"/>
    </source>
</evidence>
<reference evidence="14 17" key="1">
    <citation type="journal article" date="2012" name="J. Bacteriol.">
        <title>Draft Genome Sequence of Turicella otitidis ATCC 51513, Isolated from Middle Ear Fluid from a Child with Otitis Media.</title>
        <authorList>
            <person name="Brinkrolf K."/>
            <person name="Schneider J."/>
            <person name="Knecht M."/>
            <person name="Ruckert C."/>
            <person name="Tauch A."/>
        </authorList>
    </citation>
    <scope>NUCLEOTIDE SEQUENCE [LARGE SCALE GENOMIC DNA]</scope>
    <source>
        <strain evidence="14 17">ATCC 51513</strain>
    </source>
</reference>
<evidence type="ECO:0000256" key="3">
    <source>
        <dbReference type="ARBA" id="ARBA00022475"/>
    </source>
</evidence>
<accession>I7JVI0</accession>
<keyword evidence="8 10" id="KW-0472">Membrane</keyword>
<dbReference type="OrthoDB" id="110231at2"/>
<comment type="similarity">
    <text evidence="2">Belongs to the UPF0053 family.</text>
</comment>
<evidence type="ECO:0000313" key="17">
    <source>
        <dbReference type="Proteomes" id="UP000011016"/>
    </source>
</evidence>
<dbReference type="InterPro" id="IPR044751">
    <property type="entry name" value="Ion_transp-like_CBS"/>
</dbReference>
<dbReference type="Proteomes" id="UP000006078">
    <property type="component" value="Unassembled WGS sequence"/>
</dbReference>
<keyword evidence="16" id="KW-1185">Reference proteome</keyword>
<evidence type="ECO:0000259" key="13">
    <source>
        <dbReference type="PROSITE" id="PS51846"/>
    </source>
</evidence>
<evidence type="ECO:0000256" key="9">
    <source>
        <dbReference type="PROSITE-ProRule" id="PRU00703"/>
    </source>
</evidence>
<dbReference type="PANTHER" id="PTHR22777:SF32">
    <property type="entry name" value="UPF0053 INNER MEMBRANE PROTEIN YFJD"/>
    <property type="match status" value="1"/>
</dbReference>
<comment type="caution">
    <text evidence="14">The sequence shown here is derived from an EMBL/GenBank/DDBJ whole genome shotgun (WGS) entry which is preliminary data.</text>
</comment>
<keyword evidence="6 10" id="KW-1133">Transmembrane helix</keyword>
<keyword evidence="4 10" id="KW-0812">Transmembrane</keyword>
<dbReference type="GO" id="GO:0005886">
    <property type="term" value="C:plasma membrane"/>
    <property type="evidence" value="ECO:0007669"/>
    <property type="project" value="UniProtKB-SubCell"/>
</dbReference>
<dbReference type="EMBL" id="AHAE01000024">
    <property type="protein sequence ID" value="EJZ82627.1"/>
    <property type="molecule type" value="Genomic_DNA"/>
</dbReference>
<dbReference type="Pfam" id="PF00571">
    <property type="entry name" value="CBS"/>
    <property type="match status" value="2"/>
</dbReference>
<evidence type="ECO:0000256" key="11">
    <source>
        <dbReference type="SAM" id="Phobius"/>
    </source>
</evidence>
<gene>
    <name evidence="14" type="ORF">BN46_0118</name>
    <name evidence="15" type="ORF">HMPREF9719_00445</name>
</gene>
<dbReference type="Proteomes" id="UP000011016">
    <property type="component" value="Unassembled WGS sequence"/>
</dbReference>
<dbReference type="RefSeq" id="WP_004600335.1">
    <property type="nucleotide sequence ID" value="NZ_HF541865.1"/>
</dbReference>
<dbReference type="InterPro" id="IPR000644">
    <property type="entry name" value="CBS_dom"/>
</dbReference>
<dbReference type="PROSITE" id="PS51371">
    <property type="entry name" value="CBS"/>
    <property type="match status" value="2"/>
</dbReference>
<dbReference type="Gene3D" id="3.30.465.10">
    <property type="match status" value="1"/>
</dbReference>
<dbReference type="InterPro" id="IPR005170">
    <property type="entry name" value="Transptr-assoc_dom"/>
</dbReference>
<feature type="domain" description="CBS" evidence="12">
    <location>
        <begin position="202"/>
        <end position="263"/>
    </location>
</feature>
<evidence type="ECO:0000256" key="2">
    <source>
        <dbReference type="ARBA" id="ARBA00006337"/>
    </source>
</evidence>
<feature type="transmembrane region" description="Helical" evidence="11">
    <location>
        <begin position="87"/>
        <end position="108"/>
    </location>
</feature>
<organism evidence="14 17">
    <name type="scientific">Corynebacterium otitidis ATCC 51513</name>
    <dbReference type="NCBI Taxonomy" id="883169"/>
    <lineage>
        <taxon>Bacteria</taxon>
        <taxon>Bacillati</taxon>
        <taxon>Actinomycetota</taxon>
        <taxon>Actinomycetes</taxon>
        <taxon>Mycobacteriales</taxon>
        <taxon>Corynebacteriaceae</taxon>
        <taxon>Corynebacterium</taxon>
    </lineage>
</organism>
<dbReference type="Gene3D" id="3.10.580.10">
    <property type="entry name" value="CBS-domain"/>
    <property type="match status" value="1"/>
</dbReference>
<dbReference type="PROSITE" id="PS51846">
    <property type="entry name" value="CNNM"/>
    <property type="match status" value="1"/>
</dbReference>
<evidence type="ECO:0000256" key="6">
    <source>
        <dbReference type="ARBA" id="ARBA00022989"/>
    </source>
</evidence>
<feature type="domain" description="CNNM transmembrane" evidence="13">
    <location>
        <begin position="1"/>
        <end position="183"/>
    </location>
</feature>
<dbReference type="SMART" id="SM00116">
    <property type="entry name" value="CBS"/>
    <property type="match status" value="2"/>
</dbReference>
<dbReference type="FunFam" id="3.10.580.10:FF:000002">
    <property type="entry name" value="Magnesium/cobalt efflux protein CorC"/>
    <property type="match status" value="1"/>
</dbReference>
<name>I7JVI0_9CORY</name>
<dbReference type="eggNOG" id="COG1253">
    <property type="taxonomic scope" value="Bacteria"/>
</dbReference>
<keyword evidence="3" id="KW-1003">Cell membrane</keyword>
<dbReference type="SMART" id="SM01091">
    <property type="entry name" value="CorC_HlyC"/>
    <property type="match status" value="1"/>
</dbReference>
<dbReference type="InterPro" id="IPR036318">
    <property type="entry name" value="FAD-bd_PCMH-like_sf"/>
</dbReference>
<dbReference type="InterPro" id="IPR016169">
    <property type="entry name" value="FAD-bd_PCMH_sub2"/>
</dbReference>
<evidence type="ECO:0000256" key="8">
    <source>
        <dbReference type="ARBA" id="ARBA00023136"/>
    </source>
</evidence>
<dbReference type="GO" id="GO:0050660">
    <property type="term" value="F:flavin adenine dinucleotide binding"/>
    <property type="evidence" value="ECO:0007669"/>
    <property type="project" value="InterPro"/>
</dbReference>